<evidence type="ECO:0000259" key="2">
    <source>
        <dbReference type="Pfam" id="PF02517"/>
    </source>
</evidence>
<keyword evidence="1" id="KW-0472">Membrane</keyword>
<name>A0A437QHX9_9PROT</name>
<organism evidence="3 4">
    <name type="scientific">Hwanghaeella grinnelliae</name>
    <dbReference type="NCBI Taxonomy" id="2500179"/>
    <lineage>
        <taxon>Bacteria</taxon>
        <taxon>Pseudomonadati</taxon>
        <taxon>Pseudomonadota</taxon>
        <taxon>Alphaproteobacteria</taxon>
        <taxon>Rhodospirillales</taxon>
        <taxon>Rhodospirillaceae</taxon>
        <taxon>Hwanghaeella</taxon>
    </lineage>
</organism>
<proteinExistence type="predicted"/>
<comment type="caution">
    <text evidence="3">The sequence shown here is derived from an EMBL/GenBank/DDBJ whole genome shotgun (WGS) entry which is preliminary data.</text>
</comment>
<keyword evidence="1" id="KW-1133">Transmembrane helix</keyword>
<dbReference type="AlphaFoldDB" id="A0A437QHX9"/>
<feature type="transmembrane region" description="Helical" evidence="1">
    <location>
        <begin position="154"/>
        <end position="173"/>
    </location>
</feature>
<dbReference type="GO" id="GO:0008237">
    <property type="term" value="F:metallopeptidase activity"/>
    <property type="evidence" value="ECO:0007669"/>
    <property type="project" value="UniProtKB-KW"/>
</dbReference>
<feature type="domain" description="CAAX prenyl protease 2/Lysostaphin resistance protein A-like" evidence="2">
    <location>
        <begin position="123"/>
        <end position="212"/>
    </location>
</feature>
<dbReference type="GO" id="GO:0004175">
    <property type="term" value="F:endopeptidase activity"/>
    <property type="evidence" value="ECO:0007669"/>
    <property type="project" value="UniProtKB-ARBA"/>
</dbReference>
<evidence type="ECO:0000313" key="3">
    <source>
        <dbReference type="EMBL" id="RVU34147.1"/>
    </source>
</evidence>
<reference evidence="4" key="1">
    <citation type="submission" date="2019-01" db="EMBL/GenBank/DDBJ databases">
        <title>Gri0909 isolated from a small marine red alga.</title>
        <authorList>
            <person name="Kim J."/>
            <person name="Jeong S.E."/>
            <person name="Jeon C.O."/>
        </authorList>
    </citation>
    <scope>NUCLEOTIDE SEQUENCE [LARGE SCALE GENOMIC DNA]</scope>
    <source>
        <strain evidence="4">Gri0909</strain>
    </source>
</reference>
<accession>A0A437QHX9</accession>
<dbReference type="Pfam" id="PF02517">
    <property type="entry name" value="Rce1-like"/>
    <property type="match status" value="1"/>
</dbReference>
<dbReference type="RefSeq" id="WP_127768177.1">
    <property type="nucleotide sequence ID" value="NZ_SADE01000004.1"/>
</dbReference>
<dbReference type="GO" id="GO:0080120">
    <property type="term" value="P:CAAX-box protein maturation"/>
    <property type="evidence" value="ECO:0007669"/>
    <property type="project" value="UniProtKB-ARBA"/>
</dbReference>
<keyword evidence="3" id="KW-0482">Metalloprotease</keyword>
<keyword evidence="4" id="KW-1185">Reference proteome</keyword>
<dbReference type="Proteomes" id="UP000287447">
    <property type="component" value="Unassembled WGS sequence"/>
</dbReference>
<dbReference type="InterPro" id="IPR003675">
    <property type="entry name" value="Rce1/LyrA-like_dom"/>
</dbReference>
<protein>
    <submittedName>
        <fullName evidence="3">CPBP family intramembrane metalloprotease</fullName>
    </submittedName>
</protein>
<evidence type="ECO:0000256" key="1">
    <source>
        <dbReference type="SAM" id="Phobius"/>
    </source>
</evidence>
<keyword evidence="3" id="KW-0645">Protease</keyword>
<gene>
    <name evidence="3" type="ORF">EOI86_23850</name>
</gene>
<feature type="transmembrane region" description="Helical" evidence="1">
    <location>
        <begin position="123"/>
        <end position="142"/>
    </location>
</feature>
<feature type="transmembrane region" description="Helical" evidence="1">
    <location>
        <begin position="81"/>
        <end position="103"/>
    </location>
</feature>
<feature type="transmembrane region" description="Helical" evidence="1">
    <location>
        <begin position="41"/>
        <end position="60"/>
    </location>
</feature>
<sequence length="227" mass="25699">MTDLSLLHHARSRYGPEFLLLAAFFYANDFGYVWLNHMPDYLYNFHIIQLVVITFFIAMISRPDRGAFNVPAQQVYVTRMLAYAVGACAFGLACHYAIGRPLADFPEIGGWYALPRIASPDTAIYDLTIVFIFSAIADEVVFRRMAIQWLETKTTNRWFLVLIPSSLFGLSLWGAGVDAVLEGVVFATILTFIYLQVRRLWPVVLANYGTNVILYGPDSYSSIKLPF</sequence>
<evidence type="ECO:0000313" key="4">
    <source>
        <dbReference type="Proteomes" id="UP000287447"/>
    </source>
</evidence>
<dbReference type="GO" id="GO:0006508">
    <property type="term" value="P:proteolysis"/>
    <property type="evidence" value="ECO:0007669"/>
    <property type="project" value="UniProtKB-KW"/>
</dbReference>
<dbReference type="EMBL" id="SADE01000004">
    <property type="protein sequence ID" value="RVU34147.1"/>
    <property type="molecule type" value="Genomic_DNA"/>
</dbReference>
<feature type="transmembrane region" description="Helical" evidence="1">
    <location>
        <begin position="179"/>
        <end position="197"/>
    </location>
</feature>
<keyword evidence="1" id="KW-0812">Transmembrane</keyword>
<keyword evidence="3" id="KW-0378">Hydrolase</keyword>